<keyword evidence="1" id="KW-0175">Coiled coil</keyword>
<feature type="compositionally biased region" description="Basic and acidic residues" evidence="2">
    <location>
        <begin position="616"/>
        <end position="629"/>
    </location>
</feature>
<gene>
    <name evidence="3" type="ORF">OPV22_029678</name>
</gene>
<evidence type="ECO:0000256" key="2">
    <source>
        <dbReference type="SAM" id="MobiDB-lite"/>
    </source>
</evidence>
<comment type="caution">
    <text evidence="3">The sequence shown here is derived from an EMBL/GenBank/DDBJ whole genome shotgun (WGS) entry which is preliminary data.</text>
</comment>
<name>A0AAV8Q3Y8_ENSVE</name>
<dbReference type="Proteomes" id="UP001222027">
    <property type="component" value="Unassembled WGS sequence"/>
</dbReference>
<dbReference type="PANTHER" id="PTHR48459">
    <property type="entry name" value="CUE DOMAIN-CONTAINING PROTEIN"/>
    <property type="match status" value="1"/>
</dbReference>
<dbReference type="EMBL" id="JAQQAF010000008">
    <property type="protein sequence ID" value="KAJ8467126.1"/>
    <property type="molecule type" value="Genomic_DNA"/>
</dbReference>
<proteinExistence type="predicted"/>
<evidence type="ECO:0008006" key="5">
    <source>
        <dbReference type="Google" id="ProtNLM"/>
    </source>
</evidence>
<accession>A0AAV8Q3Y8</accession>
<dbReference type="PANTHER" id="PTHR48459:SF1">
    <property type="entry name" value="CUE DOMAIN-CONTAINING PROTEIN"/>
    <property type="match status" value="1"/>
</dbReference>
<evidence type="ECO:0000313" key="3">
    <source>
        <dbReference type="EMBL" id="KAJ8467126.1"/>
    </source>
</evidence>
<organism evidence="3 4">
    <name type="scientific">Ensete ventricosum</name>
    <name type="common">Abyssinian banana</name>
    <name type="synonym">Musa ensete</name>
    <dbReference type="NCBI Taxonomy" id="4639"/>
    <lineage>
        <taxon>Eukaryota</taxon>
        <taxon>Viridiplantae</taxon>
        <taxon>Streptophyta</taxon>
        <taxon>Embryophyta</taxon>
        <taxon>Tracheophyta</taxon>
        <taxon>Spermatophyta</taxon>
        <taxon>Magnoliopsida</taxon>
        <taxon>Liliopsida</taxon>
        <taxon>Zingiberales</taxon>
        <taxon>Musaceae</taxon>
        <taxon>Ensete</taxon>
    </lineage>
</organism>
<protein>
    <recommendedName>
        <fullName evidence="5">GTD-binding domain-containing protein</fullName>
    </recommendedName>
</protein>
<feature type="region of interest" description="Disordered" evidence="2">
    <location>
        <begin position="611"/>
        <end position="659"/>
    </location>
</feature>
<keyword evidence="4" id="KW-1185">Reference proteome</keyword>
<evidence type="ECO:0000313" key="4">
    <source>
        <dbReference type="Proteomes" id="UP001222027"/>
    </source>
</evidence>
<feature type="coiled-coil region" evidence="1">
    <location>
        <begin position="488"/>
        <end position="554"/>
    </location>
</feature>
<dbReference type="AlphaFoldDB" id="A0AAV8Q3Y8"/>
<evidence type="ECO:0000256" key="1">
    <source>
        <dbReference type="SAM" id="Coils"/>
    </source>
</evidence>
<reference evidence="3 4" key="1">
    <citation type="submission" date="2022-12" db="EMBL/GenBank/DDBJ databases">
        <title>Chromosome-scale assembly of the Ensete ventricosum genome.</title>
        <authorList>
            <person name="Dussert Y."/>
            <person name="Stocks J."/>
            <person name="Wendawek A."/>
            <person name="Woldeyes F."/>
            <person name="Nichols R.A."/>
            <person name="Borrell J.S."/>
        </authorList>
    </citation>
    <scope>NUCLEOTIDE SEQUENCE [LARGE SCALE GENOMIC DNA]</scope>
    <source>
        <strain evidence="4">cv. Maze</strain>
        <tissue evidence="3">Seeds</tissue>
    </source>
</reference>
<sequence>MLNPLRVGLFTIGSAGKVDLRILKAAAIEHANDVESAAEFILLDVLPSIVGSCEVSCTLRDTDETEHLSAVGLNFPVGKGKQSILSGNREEKEETISHLSGQEPVSCEIAVSDGYTSSANVMSPCIGESDPRGLQVGVTDYMKELECPTSHCNAFEELNTVADSEPNFMEKGIDQTFHHPNSHVHEKFVDVALCNLSVHVNVPQLSPCSAHDEHPLEQTMMQSSTGKLETIVNVIHGSARIDSSLAASLVNRDVQNGALETFERNSNATENQKILNDGTFSVHGSVEQSRCSVEPASIQDLNDLEANDSVSAAIMAVEDFEVCGDCLVNEVTTSTPEYEELHSELADASVADLSSFESRMLSANDNDLPATLINRSGHFVNTGYLEDLLSDAKSNKTNLLSAVELTTNMMREVKLLEERRKQAKEAATVAGHDILAKMEELKEISRHAREANDMHAGEVYGEKAILATEARELQFRLLSLSDERNKSLSMIEEIHQTVEASLAAMEEEITAAEQEKLEKEELASKALSKQEAAMAAAMEESKKLQQEAEANSKLREFLMDRGRVVDALQGEINIICEDVMLLKEIVDGHVPLNKSLRSTALSLLVSSSSSSYRSKRSSDGVVERDDLPEKSTITEQKQHEIQQSDKSNLSGRIHGAQPDDDWELLKGLKSYC</sequence>